<sequence length="49" mass="5204">MMSTMAEEMTDRTDTDAQTLLTLELAGEADPECCAELRTPAAPEPFAGA</sequence>
<comment type="caution">
    <text evidence="2">The sequence shown here is derived from an EMBL/GenBank/DDBJ whole genome shotgun (WGS) entry which is preliminary data.</text>
</comment>
<dbReference type="Proteomes" id="UP000597989">
    <property type="component" value="Unassembled WGS sequence"/>
</dbReference>
<reference evidence="2" key="3">
    <citation type="submission" date="2020-09" db="EMBL/GenBank/DDBJ databases">
        <authorList>
            <person name="Sun Q."/>
            <person name="Zhou Y."/>
        </authorList>
    </citation>
    <scope>NUCLEOTIDE SEQUENCE</scope>
    <source>
        <strain evidence="2">CGMCC 4.7206</strain>
    </source>
</reference>
<dbReference type="AlphaFoldDB" id="A0A917ND94"/>
<dbReference type="Proteomes" id="UP001500220">
    <property type="component" value="Unassembled WGS sequence"/>
</dbReference>
<dbReference type="EMBL" id="BMMT01000010">
    <property type="protein sequence ID" value="GGI91402.1"/>
    <property type="molecule type" value="Genomic_DNA"/>
</dbReference>
<evidence type="ECO:0000313" key="2">
    <source>
        <dbReference type="EMBL" id="GGI91402.1"/>
    </source>
</evidence>
<keyword evidence="4" id="KW-1185">Reference proteome</keyword>
<reference evidence="2 3" key="1">
    <citation type="journal article" date="2014" name="Int. J. Syst. Evol. Microbiol.">
        <title>Complete genome sequence of Corynebacterium casei LMG S-19264T (=DSM 44701T), isolated from a smear-ripened cheese.</title>
        <authorList>
            <consortium name="US DOE Joint Genome Institute (JGI-PGF)"/>
            <person name="Walter F."/>
            <person name="Albersmeier A."/>
            <person name="Kalinowski J."/>
            <person name="Ruckert C."/>
        </authorList>
    </citation>
    <scope>NUCLEOTIDE SEQUENCE [LARGE SCALE GENOMIC DNA]</scope>
    <source>
        <strain evidence="2 3">CGMCC 4.7206</strain>
    </source>
</reference>
<name>A0A917ND94_9PSEU</name>
<reference evidence="1 4" key="2">
    <citation type="journal article" date="2019" name="Int. J. Syst. Evol. Microbiol.">
        <title>The Global Catalogue of Microorganisms (GCM) 10K type strain sequencing project: providing services to taxonomists for standard genome sequencing and annotation.</title>
        <authorList>
            <consortium name="The Broad Institute Genomics Platform"/>
            <consortium name="The Broad Institute Genome Sequencing Center for Infectious Disease"/>
            <person name="Wu L."/>
            <person name="Ma J."/>
        </authorList>
    </citation>
    <scope>NUCLEOTIDE SEQUENCE [LARGE SCALE GENOMIC DNA]</scope>
    <source>
        <strain evidence="1 4">JCM 10664</strain>
    </source>
</reference>
<organism evidence="2 3">
    <name type="scientific">Saccharopolyspora thermophila</name>
    <dbReference type="NCBI Taxonomy" id="89367"/>
    <lineage>
        <taxon>Bacteria</taxon>
        <taxon>Bacillati</taxon>
        <taxon>Actinomycetota</taxon>
        <taxon>Actinomycetes</taxon>
        <taxon>Pseudonocardiales</taxon>
        <taxon>Pseudonocardiaceae</taxon>
        <taxon>Saccharopolyspora</taxon>
    </lineage>
</organism>
<evidence type="ECO:0000313" key="1">
    <source>
        <dbReference type="EMBL" id="GAA0529090.1"/>
    </source>
</evidence>
<accession>A0A917ND94</accession>
<reference evidence="1" key="4">
    <citation type="submission" date="2023-12" db="EMBL/GenBank/DDBJ databases">
        <authorList>
            <person name="Sun Q."/>
            <person name="Inoue M."/>
        </authorList>
    </citation>
    <scope>NUCLEOTIDE SEQUENCE</scope>
    <source>
        <strain evidence="1">JCM 10664</strain>
    </source>
</reference>
<dbReference type="EMBL" id="BAAAHC010000013">
    <property type="protein sequence ID" value="GAA0529090.1"/>
    <property type="molecule type" value="Genomic_DNA"/>
</dbReference>
<gene>
    <name evidence="1" type="ORF">GCM10009545_34310</name>
    <name evidence="2" type="ORF">GCM10011581_30620</name>
</gene>
<evidence type="ECO:0000313" key="3">
    <source>
        <dbReference type="Proteomes" id="UP000597989"/>
    </source>
</evidence>
<evidence type="ECO:0000313" key="4">
    <source>
        <dbReference type="Proteomes" id="UP001500220"/>
    </source>
</evidence>
<proteinExistence type="predicted"/>
<protein>
    <submittedName>
        <fullName evidence="2">Uncharacterized protein</fullName>
    </submittedName>
</protein>